<dbReference type="PROSITE" id="PS51915">
    <property type="entry name" value="ZAD"/>
    <property type="match status" value="1"/>
</dbReference>
<dbReference type="PROSITE" id="PS50157">
    <property type="entry name" value="ZINC_FINGER_C2H2_2"/>
    <property type="match status" value="8"/>
</dbReference>
<proteinExistence type="predicted"/>
<dbReference type="SMART" id="SM00868">
    <property type="entry name" value="zf-AD"/>
    <property type="match status" value="1"/>
</dbReference>
<dbReference type="SUPFAM" id="SSF57716">
    <property type="entry name" value="Glucocorticoid receptor-like (DNA-binding domain)"/>
    <property type="match status" value="1"/>
</dbReference>
<dbReference type="InterPro" id="IPR013087">
    <property type="entry name" value="Znf_C2H2_type"/>
</dbReference>
<evidence type="ECO:0000256" key="6">
    <source>
        <dbReference type="PROSITE-ProRule" id="PRU00042"/>
    </source>
</evidence>
<keyword evidence="4 7" id="KW-0862">Zinc</keyword>
<feature type="compositionally biased region" description="Basic and acidic residues" evidence="8">
    <location>
        <begin position="743"/>
        <end position="798"/>
    </location>
</feature>
<dbReference type="OrthoDB" id="6077919at2759"/>
<evidence type="ECO:0000256" key="3">
    <source>
        <dbReference type="ARBA" id="ARBA00022771"/>
    </source>
</evidence>
<dbReference type="GeneID" id="101742598"/>
<evidence type="ECO:0000259" key="9">
    <source>
        <dbReference type="PROSITE" id="PS50157"/>
    </source>
</evidence>
<keyword evidence="5" id="KW-0539">Nucleus</keyword>
<dbReference type="Pfam" id="PF13894">
    <property type="entry name" value="zf-C2H2_4"/>
    <property type="match status" value="2"/>
</dbReference>
<dbReference type="Pfam" id="PF07776">
    <property type="entry name" value="zf-AD"/>
    <property type="match status" value="1"/>
</dbReference>
<evidence type="ECO:0000256" key="5">
    <source>
        <dbReference type="ARBA" id="ARBA00023242"/>
    </source>
</evidence>
<dbReference type="Gene3D" id="3.30.160.60">
    <property type="entry name" value="Classic Zinc Finger"/>
    <property type="match status" value="6"/>
</dbReference>
<dbReference type="AlphaFoldDB" id="A0A8R2C766"/>
<reference evidence="11" key="2">
    <citation type="submission" date="2022-06" db="UniProtKB">
        <authorList>
            <consortium name="EnsemblMetazoa"/>
        </authorList>
    </citation>
    <scope>IDENTIFICATION</scope>
    <source>
        <strain evidence="11">p50T (Dazao)</strain>
    </source>
</reference>
<feature type="domain" description="C2H2-type" evidence="9">
    <location>
        <begin position="360"/>
        <end position="387"/>
    </location>
</feature>
<dbReference type="GO" id="GO:0005634">
    <property type="term" value="C:nucleus"/>
    <property type="evidence" value="ECO:0007669"/>
    <property type="project" value="InterPro"/>
</dbReference>
<feature type="compositionally biased region" description="Basic and acidic residues" evidence="8">
    <location>
        <begin position="676"/>
        <end position="690"/>
    </location>
</feature>
<organism evidence="11 12">
    <name type="scientific">Bombyx mori</name>
    <name type="common">Silk moth</name>
    <dbReference type="NCBI Taxonomy" id="7091"/>
    <lineage>
        <taxon>Eukaryota</taxon>
        <taxon>Metazoa</taxon>
        <taxon>Ecdysozoa</taxon>
        <taxon>Arthropoda</taxon>
        <taxon>Hexapoda</taxon>
        <taxon>Insecta</taxon>
        <taxon>Pterygota</taxon>
        <taxon>Neoptera</taxon>
        <taxon>Endopterygota</taxon>
        <taxon>Lepidoptera</taxon>
        <taxon>Glossata</taxon>
        <taxon>Ditrysia</taxon>
        <taxon>Bombycoidea</taxon>
        <taxon>Bombycidae</taxon>
        <taxon>Bombycinae</taxon>
        <taxon>Bombyx</taxon>
    </lineage>
</organism>
<feature type="binding site" evidence="7">
    <location>
        <position position="17"/>
    </location>
    <ligand>
        <name>Zn(2+)</name>
        <dbReference type="ChEBI" id="CHEBI:29105"/>
    </ligand>
</feature>
<feature type="compositionally biased region" description="Basic and acidic residues" evidence="8">
    <location>
        <begin position="806"/>
        <end position="815"/>
    </location>
</feature>
<feature type="compositionally biased region" description="Polar residues" evidence="8">
    <location>
        <begin position="1040"/>
        <end position="1049"/>
    </location>
</feature>
<feature type="domain" description="C2H2-type" evidence="9">
    <location>
        <begin position="425"/>
        <end position="452"/>
    </location>
</feature>
<feature type="region of interest" description="Disordered" evidence="8">
    <location>
        <begin position="590"/>
        <end position="968"/>
    </location>
</feature>
<evidence type="ECO:0000313" key="11">
    <source>
        <dbReference type="EnsemblMetazoa" id="XP_012547854.1"/>
    </source>
</evidence>
<feature type="compositionally biased region" description="Basic and acidic residues" evidence="8">
    <location>
        <begin position="883"/>
        <end position="902"/>
    </location>
</feature>
<dbReference type="GO" id="GO:0008270">
    <property type="term" value="F:zinc ion binding"/>
    <property type="evidence" value="ECO:0007669"/>
    <property type="project" value="UniProtKB-UniRule"/>
</dbReference>
<dbReference type="Pfam" id="PF00096">
    <property type="entry name" value="zf-C2H2"/>
    <property type="match status" value="1"/>
</dbReference>
<keyword evidence="12" id="KW-1185">Reference proteome</keyword>
<evidence type="ECO:0000256" key="8">
    <source>
        <dbReference type="SAM" id="MobiDB-lite"/>
    </source>
</evidence>
<feature type="domain" description="C2H2-type" evidence="9">
    <location>
        <begin position="388"/>
        <end position="416"/>
    </location>
</feature>
<sequence>MDSRKESLSTLKICRFCLSQDETLLTNLYEKNRAPKNAITLQLKILSCVAIEVFPSDKMPPYICTRCKFFMDLNFEFKRICRSADENILQFIQNGTTLESLNWPPSLKKIFQLKSKGKVPAEVPVMKTVIEGGATVQVSTQDLSDTDMEDDENVYNIKIGDGPDDESNSARIKVITTDNSKEKTKSSNKVRSRCDTDYEEIDIALHKSPASDDACWPCDECDSTFPLQQLFELHKMTKHRPRTETCNECNAKFFNKYDLSVHQLRHSNEMSFECIACDKKFKRQILLKRHEKLVHPDLPQQSCPSCPASFLSIEELETHQRKHAHAQARPFLCTICDKRFPEKSTLQRHIDAVHNAKQTFSCEYCPQRYSSITKLTRHVRTHAGQRSYPCKFCNKSFVKSHHYTRHLRAKHASQSASRAEPEEQFRCEQCDDAFSTQDDLIYHSAIHATQNLICPLCQEKFDDVDAVTAHIKSHVNGLEFMCDYCELIFTEREKLDNHVATVHDEEIISEVGQDDSSIEMDAEDAEEEEDDDNPINLTEENGEMVVEIKKAENFMLDTYKGEADPGVTVDNTEHNSEDSEIEMTFTDMSRVDPVTGPIKDELSEKQPSPPSAEPVTLKLNEQSTEKCESQTASILRKAEEVKRKTQSKIDAPQEKKDKPNNNNKVESSTPVGASDKSLRLLEKELQDLKRTNTRSEPFKTSTKSLESLRSRRPQIHTSTPKTRPVDEKKPQLVQSKLTLINKKIQEKRALTKENKEPKEAKDTKNNSNAKDEKEVKEVIKDKTGSKNGTSEKREDGPVRRSARPSKIRDYAKMIRDNSQNSDFSNEESDNDDSDDNEFKETEIPPETRMKQRRASVKPVVVAKQAQTSSEPTPTPPRKRGRPRKDSKLPPKIKKEDKAETKIEQVNLEKSQKDSDSSKLDKVTSEKEDGSKSDLTDSESGKPNSDQNAPGGVLVSPTTGQTLKKVPIKALPPGVKPLPLLANTRLGSGEVCEMQIGKKLVKVQKIVMTKAEVEAMAKKGLVEMKDGTMVLKQGIKIPTADNNTLKSTSIGEGYEASKESPKKERGAPTRCDIGDDSLK</sequence>
<dbReference type="Pfam" id="PF13912">
    <property type="entry name" value="zf-C2H2_6"/>
    <property type="match status" value="1"/>
</dbReference>
<feature type="domain" description="C2H2-type" evidence="9">
    <location>
        <begin position="272"/>
        <end position="295"/>
    </location>
</feature>
<dbReference type="PROSITE" id="PS00028">
    <property type="entry name" value="ZINC_FINGER_C2H2_1"/>
    <property type="match status" value="10"/>
</dbReference>
<evidence type="ECO:0000256" key="7">
    <source>
        <dbReference type="PROSITE-ProRule" id="PRU01263"/>
    </source>
</evidence>
<feature type="binding site" evidence="7">
    <location>
        <position position="64"/>
    </location>
    <ligand>
        <name>Zn(2+)</name>
        <dbReference type="ChEBI" id="CHEBI:29105"/>
    </ligand>
</feature>
<name>A0A8R2C766_BOMMO</name>
<feature type="compositionally biased region" description="Basic and acidic residues" evidence="8">
    <location>
        <begin position="1054"/>
        <end position="1078"/>
    </location>
</feature>
<dbReference type="RefSeq" id="XP_012547854.1">
    <property type="nucleotide sequence ID" value="XM_012692400.4"/>
</dbReference>
<feature type="compositionally biased region" description="Acidic residues" evidence="8">
    <location>
        <begin position="512"/>
        <end position="533"/>
    </location>
</feature>
<accession>A0A8R2C766</accession>
<evidence type="ECO:0000256" key="2">
    <source>
        <dbReference type="ARBA" id="ARBA00022737"/>
    </source>
</evidence>
<feature type="domain" description="C2H2-type" evidence="9">
    <location>
        <begin position="301"/>
        <end position="330"/>
    </location>
</feature>
<feature type="region of interest" description="Disordered" evidence="8">
    <location>
        <begin position="512"/>
        <end position="537"/>
    </location>
</feature>
<feature type="domain" description="ZAD" evidence="10">
    <location>
        <begin position="12"/>
        <end position="91"/>
    </location>
</feature>
<keyword evidence="1 7" id="KW-0479">Metal-binding</keyword>
<dbReference type="SUPFAM" id="SSF57667">
    <property type="entry name" value="beta-beta-alpha zinc fingers"/>
    <property type="match status" value="6"/>
</dbReference>
<feature type="region of interest" description="Disordered" evidence="8">
    <location>
        <begin position="1040"/>
        <end position="1078"/>
    </location>
</feature>
<keyword evidence="2" id="KW-0677">Repeat</keyword>
<reference evidence="12" key="1">
    <citation type="journal article" date="2008" name="Insect Biochem. Mol. Biol.">
        <title>The genome of a lepidopteran model insect, the silkworm Bombyx mori.</title>
        <authorList>
            <consortium name="International Silkworm Genome Consortium"/>
        </authorList>
    </citation>
    <scope>NUCLEOTIDE SEQUENCE [LARGE SCALE GENOMIC DNA]</scope>
    <source>
        <strain evidence="12">p50T</strain>
    </source>
</reference>
<dbReference type="InterPro" id="IPR036236">
    <property type="entry name" value="Znf_C2H2_sf"/>
</dbReference>
<dbReference type="Gene3D" id="3.40.1800.20">
    <property type="match status" value="1"/>
</dbReference>
<dbReference type="GO" id="GO:0001228">
    <property type="term" value="F:DNA-binding transcription activator activity, RNA polymerase II-specific"/>
    <property type="evidence" value="ECO:0007669"/>
    <property type="project" value="TreeGrafter"/>
</dbReference>
<dbReference type="InterPro" id="IPR012934">
    <property type="entry name" value="Znf_AD"/>
</dbReference>
<evidence type="ECO:0000256" key="4">
    <source>
        <dbReference type="ARBA" id="ARBA00022833"/>
    </source>
</evidence>
<dbReference type="EnsemblMetazoa" id="XM_012692400.3">
    <property type="protein sequence ID" value="XP_012547854.1"/>
    <property type="gene ID" value="LOC101742598"/>
</dbReference>
<feature type="compositionally biased region" description="Polar residues" evidence="8">
    <location>
        <begin position="660"/>
        <end position="671"/>
    </location>
</feature>
<feature type="compositionally biased region" description="Basic and acidic residues" evidence="8">
    <location>
        <begin position="909"/>
        <end position="934"/>
    </location>
</feature>
<feature type="domain" description="C2H2-type" evidence="9">
    <location>
        <begin position="331"/>
        <end position="359"/>
    </location>
</feature>
<dbReference type="GO" id="GO:0000978">
    <property type="term" value="F:RNA polymerase II cis-regulatory region sequence-specific DNA binding"/>
    <property type="evidence" value="ECO:0007669"/>
    <property type="project" value="TreeGrafter"/>
</dbReference>
<dbReference type="PANTHER" id="PTHR24393">
    <property type="entry name" value="ZINC FINGER PROTEIN"/>
    <property type="match status" value="1"/>
</dbReference>
<dbReference type="Proteomes" id="UP000005204">
    <property type="component" value="Unassembled WGS sequence"/>
</dbReference>
<feature type="binding site" evidence="7">
    <location>
        <position position="67"/>
    </location>
    <ligand>
        <name>Zn(2+)</name>
        <dbReference type="ChEBI" id="CHEBI:29105"/>
    </ligand>
</feature>
<dbReference type="SMART" id="SM00355">
    <property type="entry name" value="ZnF_C2H2"/>
    <property type="match status" value="10"/>
</dbReference>
<dbReference type="PANTHER" id="PTHR24393:SF34">
    <property type="entry name" value="PR_SET DOMAIN 13"/>
    <property type="match status" value="1"/>
</dbReference>
<feature type="domain" description="C2H2-type" evidence="9">
    <location>
        <begin position="244"/>
        <end position="271"/>
    </location>
</feature>
<protein>
    <submittedName>
        <fullName evidence="11">Uncharacterized protein</fullName>
    </submittedName>
</protein>
<evidence type="ECO:0000256" key="1">
    <source>
        <dbReference type="ARBA" id="ARBA00022723"/>
    </source>
</evidence>
<keyword evidence="3 6" id="KW-0863">Zinc-finger</keyword>
<feature type="compositionally biased region" description="Polar residues" evidence="8">
    <location>
        <begin position="694"/>
        <end position="707"/>
    </location>
</feature>
<evidence type="ECO:0000313" key="12">
    <source>
        <dbReference type="Proteomes" id="UP000005204"/>
    </source>
</evidence>
<feature type="compositionally biased region" description="Basic and acidic residues" evidence="8">
    <location>
        <begin position="836"/>
        <end position="849"/>
    </location>
</feature>
<feature type="domain" description="C2H2-type" evidence="9">
    <location>
        <begin position="480"/>
        <end position="508"/>
    </location>
</feature>
<feature type="binding site" evidence="7">
    <location>
        <position position="14"/>
    </location>
    <ligand>
        <name>Zn(2+)</name>
        <dbReference type="ChEBI" id="CHEBI:29105"/>
    </ligand>
</feature>
<feature type="compositionally biased region" description="Acidic residues" evidence="8">
    <location>
        <begin position="824"/>
        <end position="835"/>
    </location>
</feature>
<evidence type="ECO:0000259" key="10">
    <source>
        <dbReference type="PROSITE" id="PS51915"/>
    </source>
</evidence>